<evidence type="ECO:0000313" key="2">
    <source>
        <dbReference type="EMBL" id="MBB6203750.1"/>
    </source>
</evidence>
<dbReference type="EMBL" id="JACIIK010000008">
    <property type="protein sequence ID" value="MBB6203750.1"/>
    <property type="molecule type" value="Genomic_DNA"/>
</dbReference>
<name>A0AAW3UYN2_9BURK</name>
<dbReference type="AlphaFoldDB" id="A0AAW3UYN2"/>
<organism evidence="2 3">
    <name type="scientific">Paraburkholderia fungorum</name>
    <dbReference type="NCBI Taxonomy" id="134537"/>
    <lineage>
        <taxon>Bacteria</taxon>
        <taxon>Pseudomonadati</taxon>
        <taxon>Pseudomonadota</taxon>
        <taxon>Betaproteobacteria</taxon>
        <taxon>Burkholderiales</taxon>
        <taxon>Burkholderiaceae</taxon>
        <taxon>Paraburkholderia</taxon>
    </lineage>
</organism>
<gene>
    <name evidence="2" type="ORF">GGD69_004637</name>
</gene>
<proteinExistence type="predicted"/>
<protein>
    <submittedName>
        <fullName evidence="2">Uncharacterized protein</fullName>
    </submittedName>
</protein>
<reference evidence="2 3" key="1">
    <citation type="submission" date="2020-08" db="EMBL/GenBank/DDBJ databases">
        <title>Genomic Encyclopedia of Type Strains, Phase IV (KMG-V): Genome sequencing to study the core and pangenomes of soil and plant-associated prokaryotes.</title>
        <authorList>
            <person name="Whitman W."/>
        </authorList>
    </citation>
    <scope>NUCLEOTIDE SEQUENCE [LARGE SCALE GENOMIC DNA]</scope>
    <source>
        <strain evidence="2 3">SEMIA 4013</strain>
    </source>
</reference>
<dbReference type="Proteomes" id="UP000518681">
    <property type="component" value="Unassembled WGS sequence"/>
</dbReference>
<comment type="caution">
    <text evidence="2">The sequence shown here is derived from an EMBL/GenBank/DDBJ whole genome shotgun (WGS) entry which is preliminary data.</text>
</comment>
<sequence length="198" mass="22848">MNASEYRRILVEDGRRVANRVAYASLGRGEETSLGDFYAMYSDERSLPENERCKTRAIADFDPVGWSCFYNNHPASKYSPIYLLTKGASAQWFAELKGARETWGDWVIDFIHKSLVRDESDEVFDAIADNQGEYVTRAYASRYCGWFPGWRGWIVWANSVTDSDIAVLRQMFEPQFTHRHPEPGSPEAEAFLEKHRKD</sequence>
<accession>A0AAW3UYN2</accession>
<evidence type="ECO:0000313" key="3">
    <source>
        <dbReference type="Proteomes" id="UP000518681"/>
    </source>
</evidence>
<feature type="region of interest" description="Disordered" evidence="1">
    <location>
        <begin position="178"/>
        <end position="198"/>
    </location>
</feature>
<evidence type="ECO:0000256" key="1">
    <source>
        <dbReference type="SAM" id="MobiDB-lite"/>
    </source>
</evidence>
<dbReference type="RefSeq" id="WP_183799027.1">
    <property type="nucleotide sequence ID" value="NZ_JACIII010000008.1"/>
</dbReference>